<feature type="region of interest" description="Disordered" evidence="7">
    <location>
        <begin position="1"/>
        <end position="96"/>
    </location>
</feature>
<keyword evidence="3 6" id="KW-0863">Zinc-finger</keyword>
<accession>C5XL74</accession>
<comment type="subcellular location">
    <subcellularLocation>
        <location evidence="1">Nucleus</location>
    </subcellularLocation>
</comment>
<feature type="compositionally biased region" description="Basic and acidic residues" evidence="7">
    <location>
        <begin position="67"/>
        <end position="80"/>
    </location>
</feature>
<keyword evidence="4" id="KW-0862">Zinc</keyword>
<keyword evidence="10" id="KW-1185">Reference proteome</keyword>
<proteinExistence type="predicted"/>
<feature type="compositionally biased region" description="Basic and acidic residues" evidence="7">
    <location>
        <begin position="33"/>
        <end position="45"/>
    </location>
</feature>
<reference evidence="10" key="2">
    <citation type="journal article" date="2018" name="Plant J.">
        <title>The Sorghum bicolor reference genome: improved assembly, gene annotations, a transcriptome atlas, and signatures of genome organization.</title>
        <authorList>
            <person name="McCormick R.F."/>
            <person name="Truong S.K."/>
            <person name="Sreedasyam A."/>
            <person name="Jenkins J."/>
            <person name="Shu S."/>
            <person name="Sims D."/>
            <person name="Kennedy M."/>
            <person name="Amirebrahimi M."/>
            <person name="Weers B.D."/>
            <person name="McKinley B."/>
            <person name="Mattison A."/>
            <person name="Morishige D.T."/>
            <person name="Grimwood J."/>
            <person name="Schmutz J."/>
            <person name="Mullet J.E."/>
        </authorList>
    </citation>
    <scope>NUCLEOTIDE SEQUENCE [LARGE SCALE GENOMIC DNA]</scope>
    <source>
        <strain evidence="10">cv. BTx623</strain>
    </source>
</reference>
<evidence type="ECO:0000256" key="7">
    <source>
        <dbReference type="SAM" id="MobiDB-lite"/>
    </source>
</evidence>
<dbReference type="GO" id="GO:0005634">
    <property type="term" value="C:nucleus"/>
    <property type="evidence" value="ECO:0007669"/>
    <property type="project" value="UniProtKB-SubCell"/>
</dbReference>
<dbReference type="OMA" id="RLFKCNY"/>
<dbReference type="STRING" id="4558.C5XL74"/>
<protein>
    <recommendedName>
        <fullName evidence="8">C2H2-type domain-containing protein</fullName>
    </recommendedName>
</protein>
<dbReference type="GO" id="GO:0008270">
    <property type="term" value="F:zinc ion binding"/>
    <property type="evidence" value="ECO:0007669"/>
    <property type="project" value="UniProtKB-KW"/>
</dbReference>
<dbReference type="GO" id="GO:0009788">
    <property type="term" value="P:negative regulation of abscisic acid-activated signaling pathway"/>
    <property type="evidence" value="ECO:0007669"/>
    <property type="project" value="InterPro"/>
</dbReference>
<dbReference type="PROSITE" id="PS00028">
    <property type="entry name" value="ZINC_FINGER_C2H2_1"/>
    <property type="match status" value="1"/>
</dbReference>
<dbReference type="PANTHER" id="PTHR47287">
    <property type="entry name" value="C2H2 AND C2HC ZINC FINGERS SUPERFAMILY PROTEIN"/>
    <property type="match status" value="1"/>
</dbReference>
<evidence type="ECO:0000256" key="5">
    <source>
        <dbReference type="ARBA" id="ARBA00023242"/>
    </source>
</evidence>
<evidence type="ECO:0000256" key="1">
    <source>
        <dbReference type="ARBA" id="ARBA00004123"/>
    </source>
</evidence>
<dbReference type="Proteomes" id="UP000000768">
    <property type="component" value="Chromosome 3"/>
</dbReference>
<feature type="domain" description="C2H2-type" evidence="8">
    <location>
        <begin position="104"/>
        <end position="131"/>
    </location>
</feature>
<evidence type="ECO:0000313" key="9">
    <source>
        <dbReference type="EMBL" id="EES00097.1"/>
    </source>
</evidence>
<dbReference type="AlphaFoldDB" id="C5XL74"/>
<dbReference type="InterPro" id="IPR013087">
    <property type="entry name" value="Znf_C2H2_type"/>
</dbReference>
<dbReference type="eggNOG" id="ENOG502QTKZ">
    <property type="taxonomic scope" value="Eukaryota"/>
</dbReference>
<evidence type="ECO:0000256" key="6">
    <source>
        <dbReference type="PROSITE-ProRule" id="PRU00042"/>
    </source>
</evidence>
<evidence type="ECO:0000256" key="3">
    <source>
        <dbReference type="ARBA" id="ARBA00022771"/>
    </source>
</evidence>
<evidence type="ECO:0000313" key="10">
    <source>
        <dbReference type="Proteomes" id="UP000000768"/>
    </source>
</evidence>
<feature type="compositionally biased region" description="Basic and acidic residues" evidence="7">
    <location>
        <begin position="285"/>
        <end position="296"/>
    </location>
</feature>
<dbReference type="PANTHER" id="PTHR47287:SF15">
    <property type="entry name" value="ZINC FINGER PROTEIN 3-LIKE"/>
    <property type="match status" value="1"/>
</dbReference>
<dbReference type="SUPFAM" id="SSF57667">
    <property type="entry name" value="beta-beta-alpha zinc fingers"/>
    <property type="match status" value="1"/>
</dbReference>
<dbReference type="Gramene" id="EES00097">
    <property type="protein sequence ID" value="EES00097"/>
    <property type="gene ID" value="SORBI_3003G025500"/>
</dbReference>
<gene>
    <name evidence="9" type="ORF">SORBI_3003G025500</name>
</gene>
<organism evidence="9 10">
    <name type="scientific">Sorghum bicolor</name>
    <name type="common">Sorghum</name>
    <name type="synonym">Sorghum vulgare</name>
    <dbReference type="NCBI Taxonomy" id="4558"/>
    <lineage>
        <taxon>Eukaryota</taxon>
        <taxon>Viridiplantae</taxon>
        <taxon>Streptophyta</taxon>
        <taxon>Embryophyta</taxon>
        <taxon>Tracheophyta</taxon>
        <taxon>Spermatophyta</taxon>
        <taxon>Magnoliopsida</taxon>
        <taxon>Liliopsida</taxon>
        <taxon>Poales</taxon>
        <taxon>Poaceae</taxon>
        <taxon>PACMAD clade</taxon>
        <taxon>Panicoideae</taxon>
        <taxon>Andropogonodae</taxon>
        <taxon>Andropogoneae</taxon>
        <taxon>Sorghinae</taxon>
        <taxon>Sorghum</taxon>
    </lineage>
</organism>
<evidence type="ECO:0000256" key="2">
    <source>
        <dbReference type="ARBA" id="ARBA00022723"/>
    </source>
</evidence>
<keyword evidence="2" id="KW-0479">Metal-binding</keyword>
<name>C5XL74_SORBI</name>
<evidence type="ECO:0000256" key="4">
    <source>
        <dbReference type="ARBA" id="ARBA00022833"/>
    </source>
</evidence>
<evidence type="ECO:0000259" key="8">
    <source>
        <dbReference type="PROSITE" id="PS50157"/>
    </source>
</evidence>
<dbReference type="Gene3D" id="3.30.160.60">
    <property type="entry name" value="Classic Zinc Finger"/>
    <property type="match status" value="1"/>
</dbReference>
<reference evidence="9 10" key="1">
    <citation type="journal article" date="2009" name="Nature">
        <title>The Sorghum bicolor genome and the diversification of grasses.</title>
        <authorList>
            <person name="Paterson A.H."/>
            <person name="Bowers J.E."/>
            <person name="Bruggmann R."/>
            <person name="Dubchak I."/>
            <person name="Grimwood J."/>
            <person name="Gundlach H."/>
            <person name="Haberer G."/>
            <person name="Hellsten U."/>
            <person name="Mitros T."/>
            <person name="Poliakov A."/>
            <person name="Schmutz J."/>
            <person name="Spannagl M."/>
            <person name="Tang H."/>
            <person name="Wang X."/>
            <person name="Wicker T."/>
            <person name="Bharti A.K."/>
            <person name="Chapman J."/>
            <person name="Feltus F.A."/>
            <person name="Gowik U."/>
            <person name="Grigoriev I.V."/>
            <person name="Lyons E."/>
            <person name="Maher C.A."/>
            <person name="Martis M."/>
            <person name="Narechania A."/>
            <person name="Otillar R.P."/>
            <person name="Penning B.W."/>
            <person name="Salamov A.A."/>
            <person name="Wang Y."/>
            <person name="Zhang L."/>
            <person name="Carpita N.C."/>
            <person name="Freeling M."/>
            <person name="Gingle A.R."/>
            <person name="Hash C.T."/>
            <person name="Keller B."/>
            <person name="Klein P."/>
            <person name="Kresovich S."/>
            <person name="McCann M.C."/>
            <person name="Ming R."/>
            <person name="Peterson D.G."/>
            <person name="Mehboob-ur-Rahman"/>
            <person name="Ware D."/>
            <person name="Westhoff P."/>
            <person name="Mayer K.F."/>
            <person name="Messing J."/>
            <person name="Rokhsar D.S."/>
        </authorList>
    </citation>
    <scope>NUCLEOTIDE SEQUENCE [LARGE SCALE GENOMIC DNA]</scope>
    <source>
        <strain evidence="10">cv. BTx623</strain>
    </source>
</reference>
<dbReference type="InParanoid" id="C5XL74"/>
<dbReference type="PROSITE" id="PS50157">
    <property type="entry name" value="ZINC_FINGER_C2H2_2"/>
    <property type="match status" value="1"/>
</dbReference>
<keyword evidence="5" id="KW-0539">Nucleus</keyword>
<feature type="region of interest" description="Disordered" evidence="7">
    <location>
        <begin position="259"/>
        <end position="296"/>
    </location>
</feature>
<feature type="compositionally biased region" description="Basic and acidic residues" evidence="7">
    <location>
        <begin position="1"/>
        <end position="15"/>
    </location>
</feature>
<dbReference type="HOGENOM" id="CLU_087443_0_0_1"/>
<dbReference type="EMBL" id="CM000762">
    <property type="protein sequence ID" value="EES00097.1"/>
    <property type="molecule type" value="Genomic_DNA"/>
</dbReference>
<dbReference type="InterPro" id="IPR044246">
    <property type="entry name" value="ZFP3-like"/>
</dbReference>
<sequence length="296" mass="30763">MDKGSSSRTASKEVEGMGVQQPEDGEENVQAPGKEEEVSSAKELDLLGVLGSEPPEVKAVEAVAPGKGKEKAMVAEEEKSPATGTGTGTGTATASGGVEKKRSFKCNYCQRKFYTSQALGGHQNAHKRERSLAKRGAAAVAAAAAAGGRGLYGGADPFLSPHHLRFHHAWPYSAGGSRPSPFLGFGRGSAAAPFYGVHHGWSAHAQTQPSMAGLTRHTGADLPVYTPHGYGYGSSSRAPAPAVLDSTMAGLRWSGTVVDSGAGASSDHGVVEHEGPTQQEEEKEEQSCKIDLNLKL</sequence>
<dbReference type="InterPro" id="IPR036236">
    <property type="entry name" value="Znf_C2H2_sf"/>
</dbReference>